<dbReference type="AlphaFoldDB" id="A0A0G4EMG0"/>
<dbReference type="EMBL" id="CDMY01000264">
    <property type="protein sequence ID" value="CEL98153.1"/>
    <property type="molecule type" value="Genomic_DNA"/>
</dbReference>
<name>A0A0G4EMG0_VITBC</name>
<evidence type="ECO:0000313" key="3">
    <source>
        <dbReference type="Proteomes" id="UP000041254"/>
    </source>
</evidence>
<evidence type="ECO:0000313" key="2">
    <source>
        <dbReference type="EMBL" id="CEL98153.1"/>
    </source>
</evidence>
<evidence type="ECO:0000256" key="1">
    <source>
        <dbReference type="SAM" id="MobiDB-lite"/>
    </source>
</evidence>
<dbReference type="VEuPathDB" id="CryptoDB:Vbra_5132"/>
<reference evidence="2 3" key="1">
    <citation type="submission" date="2014-11" db="EMBL/GenBank/DDBJ databases">
        <authorList>
            <person name="Zhu J."/>
            <person name="Qi W."/>
            <person name="Song R."/>
        </authorList>
    </citation>
    <scope>NUCLEOTIDE SEQUENCE [LARGE SCALE GENOMIC DNA]</scope>
</reference>
<organism evidence="2 3">
    <name type="scientific">Vitrella brassicaformis (strain CCMP3155)</name>
    <dbReference type="NCBI Taxonomy" id="1169540"/>
    <lineage>
        <taxon>Eukaryota</taxon>
        <taxon>Sar</taxon>
        <taxon>Alveolata</taxon>
        <taxon>Colpodellida</taxon>
        <taxon>Vitrellaceae</taxon>
        <taxon>Vitrella</taxon>
    </lineage>
</organism>
<dbReference type="InParanoid" id="A0A0G4EMG0"/>
<keyword evidence="3" id="KW-1185">Reference proteome</keyword>
<feature type="region of interest" description="Disordered" evidence="1">
    <location>
        <begin position="80"/>
        <end position="101"/>
    </location>
</feature>
<sequence length="121" mass="13491">MDVLSLIVSPFQCGFASLVKQCTKRRRPKARYPCFPAVPDEELKRETGRGHTKMDDEKDTGQLTGSLVGRQVWRYVGESGASSADDSFDPHINPNAADKPLSGIHVRRSFGDIKVDYSYTE</sequence>
<protein>
    <submittedName>
        <fullName evidence="2">Uncharacterized protein</fullName>
    </submittedName>
</protein>
<feature type="region of interest" description="Disordered" evidence="1">
    <location>
        <begin position="43"/>
        <end position="63"/>
    </location>
</feature>
<feature type="compositionally biased region" description="Basic and acidic residues" evidence="1">
    <location>
        <begin position="43"/>
        <end position="60"/>
    </location>
</feature>
<accession>A0A0G4EMG0</accession>
<dbReference type="Proteomes" id="UP000041254">
    <property type="component" value="Unassembled WGS sequence"/>
</dbReference>
<proteinExistence type="predicted"/>
<gene>
    <name evidence="2" type="ORF">Vbra_5132</name>
</gene>